<sequence length="163" mass="17914">MGGGGGSMRGSRFSSGIFRDDIFGSFGEGGGSGGSGSMNHGAPKKAFPIENILPCSLEDLEIKSMVIQVVSTYWIKPTVGSSLDRLVKKLFRIKHALKKFNKHEVGDINKEYKQTREEYCRLQGEAAAKPYDLSLQIVADHKQQEYLIAHNSSWEVKALPLPA</sequence>
<dbReference type="Proteomes" id="UP000525078">
    <property type="component" value="Unassembled WGS sequence"/>
</dbReference>
<accession>A0A7J6HME4</accession>
<organism evidence="1 2">
    <name type="scientific">Cannabis sativa</name>
    <name type="common">Hemp</name>
    <name type="synonym">Marijuana</name>
    <dbReference type="NCBI Taxonomy" id="3483"/>
    <lineage>
        <taxon>Eukaryota</taxon>
        <taxon>Viridiplantae</taxon>
        <taxon>Streptophyta</taxon>
        <taxon>Embryophyta</taxon>
        <taxon>Tracheophyta</taxon>
        <taxon>Spermatophyta</taxon>
        <taxon>Magnoliopsida</taxon>
        <taxon>eudicotyledons</taxon>
        <taxon>Gunneridae</taxon>
        <taxon>Pentapetalae</taxon>
        <taxon>rosids</taxon>
        <taxon>fabids</taxon>
        <taxon>Rosales</taxon>
        <taxon>Cannabaceae</taxon>
        <taxon>Cannabis</taxon>
    </lineage>
</organism>
<protein>
    <submittedName>
        <fullName evidence="1">Uncharacterized protein</fullName>
    </submittedName>
</protein>
<name>A0A7J6HME4_CANSA</name>
<comment type="caution">
    <text evidence="1">The sequence shown here is derived from an EMBL/GenBank/DDBJ whole genome shotgun (WGS) entry which is preliminary data.</text>
</comment>
<dbReference type="AlphaFoldDB" id="A0A7J6HME4"/>
<evidence type="ECO:0000313" key="1">
    <source>
        <dbReference type="EMBL" id="KAF4395829.1"/>
    </source>
</evidence>
<dbReference type="EMBL" id="JAATIP010000005">
    <property type="protein sequence ID" value="KAF4395829.1"/>
    <property type="molecule type" value="Genomic_DNA"/>
</dbReference>
<gene>
    <name evidence="1" type="ORF">F8388_018103</name>
</gene>
<proteinExistence type="predicted"/>
<evidence type="ECO:0000313" key="2">
    <source>
        <dbReference type="Proteomes" id="UP000525078"/>
    </source>
</evidence>
<reference evidence="1 2" key="1">
    <citation type="journal article" date="2020" name="bioRxiv">
        <title>Sequence and annotation of 42 cannabis genomes reveals extensive copy number variation in cannabinoid synthesis and pathogen resistance genes.</title>
        <authorList>
            <person name="Mckernan K.J."/>
            <person name="Helbert Y."/>
            <person name="Kane L.T."/>
            <person name="Ebling H."/>
            <person name="Zhang L."/>
            <person name="Liu B."/>
            <person name="Eaton Z."/>
            <person name="Mclaughlin S."/>
            <person name="Kingan S."/>
            <person name="Baybayan P."/>
            <person name="Concepcion G."/>
            <person name="Jordan M."/>
            <person name="Riva A."/>
            <person name="Barbazuk W."/>
            <person name="Harkins T."/>
        </authorList>
    </citation>
    <scope>NUCLEOTIDE SEQUENCE [LARGE SCALE GENOMIC DNA]</scope>
    <source>
        <strain evidence="2">cv. Jamaican Lion 4</strain>
        <tissue evidence="1">Leaf</tissue>
    </source>
</reference>